<dbReference type="NCBIfam" id="NF011510">
    <property type="entry name" value="PRK14948.1"/>
    <property type="match status" value="1"/>
</dbReference>
<dbReference type="InterPro" id="IPR027417">
    <property type="entry name" value="P-loop_NTPase"/>
</dbReference>
<comment type="function">
    <text evidence="12">DNA polymerase III is a complex, multichain enzyme responsible for most of the replicative synthesis in bacteria. This DNA polymerase also exhibits 3' to 5' exonuclease activity.</text>
</comment>
<dbReference type="Pfam" id="PF23007">
    <property type="entry name" value="DnaA_N-like_STI"/>
    <property type="match status" value="1"/>
</dbReference>
<evidence type="ECO:0000256" key="2">
    <source>
        <dbReference type="ARBA" id="ARBA00022679"/>
    </source>
</evidence>
<keyword evidence="10" id="KW-0175">Coiled coil</keyword>
<keyword evidence="7" id="KW-0862">Zinc</keyword>
<evidence type="ECO:0000256" key="6">
    <source>
        <dbReference type="ARBA" id="ARBA00022741"/>
    </source>
</evidence>
<dbReference type="Pfam" id="PF12169">
    <property type="entry name" value="DNA_pol3_gamma3"/>
    <property type="match status" value="1"/>
</dbReference>
<comment type="catalytic activity">
    <reaction evidence="11 12">
        <text>DNA(n) + a 2'-deoxyribonucleoside 5'-triphosphate = DNA(n+1) + diphosphate</text>
        <dbReference type="Rhea" id="RHEA:22508"/>
        <dbReference type="Rhea" id="RHEA-COMP:17339"/>
        <dbReference type="Rhea" id="RHEA-COMP:17340"/>
        <dbReference type="ChEBI" id="CHEBI:33019"/>
        <dbReference type="ChEBI" id="CHEBI:61560"/>
        <dbReference type="ChEBI" id="CHEBI:173112"/>
        <dbReference type="EC" id="2.7.7.7"/>
    </reaction>
</comment>
<protein>
    <recommendedName>
        <fullName evidence="12">DNA polymerase III subunit gamma/tau</fullName>
        <ecNumber evidence="12">2.7.7.7</ecNumber>
    </recommendedName>
</protein>
<dbReference type="CDD" id="cd00009">
    <property type="entry name" value="AAA"/>
    <property type="match status" value="1"/>
</dbReference>
<evidence type="ECO:0000256" key="1">
    <source>
        <dbReference type="ARBA" id="ARBA00006360"/>
    </source>
</evidence>
<evidence type="ECO:0000256" key="3">
    <source>
        <dbReference type="ARBA" id="ARBA00022695"/>
    </source>
</evidence>
<keyword evidence="2 12" id="KW-0808">Transferase</keyword>
<gene>
    <name evidence="12" type="primary">dnaX</name>
    <name evidence="15" type="ORF">ACE1CA_33780</name>
</gene>
<dbReference type="InterPro" id="IPR008921">
    <property type="entry name" value="DNA_pol3_clamp-load_cplx_C"/>
</dbReference>
<feature type="compositionally biased region" description="Acidic residues" evidence="13">
    <location>
        <begin position="653"/>
        <end position="666"/>
    </location>
</feature>
<dbReference type="PANTHER" id="PTHR11669:SF0">
    <property type="entry name" value="PROTEIN STICHEL-LIKE 2"/>
    <property type="match status" value="1"/>
</dbReference>
<dbReference type="Pfam" id="PF13177">
    <property type="entry name" value="DNA_pol3_delta2"/>
    <property type="match status" value="1"/>
</dbReference>
<organism evidence="15 16">
    <name type="scientific">Floridaenema evergladense BLCC-F167</name>
    <dbReference type="NCBI Taxonomy" id="3153639"/>
    <lineage>
        <taxon>Bacteria</taxon>
        <taxon>Bacillati</taxon>
        <taxon>Cyanobacteriota</taxon>
        <taxon>Cyanophyceae</taxon>
        <taxon>Oscillatoriophycideae</taxon>
        <taxon>Aerosakkonematales</taxon>
        <taxon>Aerosakkonemataceae</taxon>
        <taxon>Floridanema</taxon>
        <taxon>Floridanema evergladense</taxon>
    </lineage>
</organism>
<dbReference type="EC" id="2.7.7.7" evidence="12"/>
<keyword evidence="16" id="KW-1185">Reference proteome</keyword>
<accession>A0ABV4WWL9</accession>
<dbReference type="RefSeq" id="WP_413281753.1">
    <property type="nucleotide sequence ID" value="NZ_JBHFNT010000309.1"/>
</dbReference>
<dbReference type="Gene3D" id="1.20.272.10">
    <property type="match status" value="1"/>
</dbReference>
<sequence>MSYEPLHHKYRPQTFAHLVGQEAIATTLTNAIQLERIAPAYLFTGPRGTGKTSSARIFAKSLNCLSSNVPTESPCGKCEVCVTIAKGSSLDVIEIDAASNTGVDNIREIIERSQFAPVQCRYKVYIIDEVHMLSTAAFNALLKTLEEPPDRVIFVLATTDPQRVLPTIISRCQRFDFRRIPLQEMVEHLWQIASKENINITKEAVTLIAQVAQGGLRDAESLLDQLSLSPVQVTVEIVWDLVGAVPERDLMEMVEAIATDQATQVLEIARRLMDRGREPLIVLQNLASFYRDLLIAKSAPNRPDLAVVTTPTWEKMCDFTDLEIPEILAGQKLLKDSEFQIKNTTQPRLWLEVTLLGLLPSAIKQTTQPATNSVISQNIKPVNTNQNLSKSTLPKPPIPEDSTSVQPSVKFENIQPNQEVNHLVTEISETAKVEPKAEVFQPVNLSDRENNLEQIWQQVLEDLPIASKALFTQHGCLLSLEESQAQVGIKTANLLKIAQPKIPSLETAFQRILKQKIKVNLKLITNQTANHQETNINHKEVEISSENKTDTKPINIPNDFSPTPAKVDRETPLPESKPTQRNVNKPEKPPETSPIELAKNAEAEMLKKATQSLINIFNGESIECPEDLELADTLPEKNNLRSASETANFDTTMESEEDIEEEEEDF</sequence>
<dbReference type="InterPro" id="IPR045085">
    <property type="entry name" value="HLD_clamp_pol_III_gamma_tau"/>
</dbReference>
<evidence type="ECO:0000313" key="16">
    <source>
        <dbReference type="Proteomes" id="UP001576780"/>
    </source>
</evidence>
<dbReference type="Pfam" id="PF22608">
    <property type="entry name" value="DNAX_ATPase_lid"/>
    <property type="match status" value="1"/>
</dbReference>
<dbReference type="GO" id="GO:0003887">
    <property type="term" value="F:DNA-directed DNA polymerase activity"/>
    <property type="evidence" value="ECO:0007669"/>
    <property type="project" value="UniProtKB-EC"/>
</dbReference>
<keyword evidence="5" id="KW-0479">Metal-binding</keyword>
<keyword evidence="4 12" id="KW-0235">DNA replication</keyword>
<evidence type="ECO:0000256" key="11">
    <source>
        <dbReference type="ARBA" id="ARBA00049244"/>
    </source>
</evidence>
<comment type="caution">
    <text evidence="15">The sequence shown here is derived from an EMBL/GenBank/DDBJ whole genome shotgun (WGS) entry which is preliminary data.</text>
</comment>
<dbReference type="PANTHER" id="PTHR11669">
    <property type="entry name" value="REPLICATION FACTOR C / DNA POLYMERASE III GAMMA-TAU SUBUNIT"/>
    <property type="match status" value="1"/>
</dbReference>
<dbReference type="InterPro" id="IPR054506">
    <property type="entry name" value="DnaA_N-like_STI"/>
</dbReference>
<dbReference type="CDD" id="cd18137">
    <property type="entry name" value="HLD_clamp_pol_III_gamma_tau"/>
    <property type="match status" value="1"/>
</dbReference>
<feature type="domain" description="AAA+ ATPase" evidence="14">
    <location>
        <begin position="37"/>
        <end position="181"/>
    </location>
</feature>
<evidence type="ECO:0000256" key="12">
    <source>
        <dbReference type="RuleBase" id="RU364063"/>
    </source>
</evidence>
<evidence type="ECO:0000256" key="8">
    <source>
        <dbReference type="ARBA" id="ARBA00022840"/>
    </source>
</evidence>
<reference evidence="15 16" key="1">
    <citation type="submission" date="2024-09" db="EMBL/GenBank/DDBJ databases">
        <title>Floridaenema gen nov. (Aerosakkonemataceae, Aerosakkonematales ord. nov., Cyanobacteria) from benthic tropical and subtropical fresh waters, with the description of four new species.</title>
        <authorList>
            <person name="Moretto J.A."/>
            <person name="Berthold D.E."/>
            <person name="Lefler F.W."/>
            <person name="Huang I.-S."/>
            <person name="Laughinghouse H. IV."/>
        </authorList>
    </citation>
    <scope>NUCLEOTIDE SEQUENCE [LARGE SCALE GENOMIC DNA]</scope>
    <source>
        <strain evidence="15 16">BLCC-F167</strain>
    </source>
</reference>
<dbReference type="InterPro" id="IPR022754">
    <property type="entry name" value="DNA_pol_III_gamma-3"/>
</dbReference>
<keyword evidence="9 12" id="KW-0239">DNA-directed DNA polymerase</keyword>
<evidence type="ECO:0000259" key="14">
    <source>
        <dbReference type="SMART" id="SM00382"/>
    </source>
</evidence>
<feature type="compositionally biased region" description="Polar residues" evidence="13">
    <location>
        <begin position="640"/>
        <end position="652"/>
    </location>
</feature>
<evidence type="ECO:0000256" key="4">
    <source>
        <dbReference type="ARBA" id="ARBA00022705"/>
    </source>
</evidence>
<dbReference type="EMBL" id="JBHFNT010000309">
    <property type="protein sequence ID" value="MFB2839488.1"/>
    <property type="molecule type" value="Genomic_DNA"/>
</dbReference>
<comment type="subunit">
    <text evidence="12">DNA polymerase III contains a core (composed of alpha, epsilon and theta chains) that associates with a tau subunit. This core dimerizes to form the POLIII' complex. PolIII' associates with the gamma complex (composed of gamma, delta, delta', psi and chi chains) and with the beta chain to form the complete DNA polymerase III complex.</text>
</comment>
<dbReference type="NCBIfam" id="TIGR02397">
    <property type="entry name" value="dnaX_nterm"/>
    <property type="match status" value="1"/>
</dbReference>
<evidence type="ECO:0000256" key="13">
    <source>
        <dbReference type="SAM" id="MobiDB-lite"/>
    </source>
</evidence>
<keyword evidence="3 12" id="KW-0548">Nucleotidyltransferase</keyword>
<evidence type="ECO:0000256" key="10">
    <source>
        <dbReference type="ARBA" id="ARBA00023054"/>
    </source>
</evidence>
<name>A0ABV4WWL9_9CYAN</name>
<dbReference type="InterPro" id="IPR050238">
    <property type="entry name" value="DNA_Rep/Repair_Clamp_Loader"/>
</dbReference>
<feature type="compositionally biased region" description="Basic and acidic residues" evidence="13">
    <location>
        <begin position="536"/>
        <end position="551"/>
    </location>
</feature>
<dbReference type="SMART" id="SM00382">
    <property type="entry name" value="AAA"/>
    <property type="match status" value="1"/>
</dbReference>
<comment type="similarity">
    <text evidence="1 12">Belongs to the DnaX/STICHEL family.</text>
</comment>
<dbReference type="InterPro" id="IPR012763">
    <property type="entry name" value="DNA_pol_III_sug/sutau_N"/>
</dbReference>
<keyword evidence="6 12" id="KW-0547">Nucleotide-binding</keyword>
<dbReference type="Gene3D" id="1.10.8.60">
    <property type="match status" value="1"/>
</dbReference>
<feature type="region of interest" description="Disordered" evidence="13">
    <location>
        <begin position="535"/>
        <end position="594"/>
    </location>
</feature>
<evidence type="ECO:0000256" key="9">
    <source>
        <dbReference type="ARBA" id="ARBA00022932"/>
    </source>
</evidence>
<proteinExistence type="inferred from homology"/>
<dbReference type="Gene3D" id="3.40.50.300">
    <property type="entry name" value="P-loop containing nucleotide triphosphate hydrolases"/>
    <property type="match status" value="1"/>
</dbReference>
<dbReference type="NCBIfam" id="NF004046">
    <property type="entry name" value="PRK05563.1"/>
    <property type="match status" value="1"/>
</dbReference>
<evidence type="ECO:0000256" key="7">
    <source>
        <dbReference type="ARBA" id="ARBA00022833"/>
    </source>
</evidence>
<evidence type="ECO:0000256" key="5">
    <source>
        <dbReference type="ARBA" id="ARBA00022723"/>
    </source>
</evidence>
<dbReference type="InterPro" id="IPR003593">
    <property type="entry name" value="AAA+_ATPase"/>
</dbReference>
<dbReference type="SUPFAM" id="SSF48019">
    <property type="entry name" value="post-AAA+ oligomerization domain-like"/>
    <property type="match status" value="1"/>
</dbReference>
<dbReference type="Proteomes" id="UP001576780">
    <property type="component" value="Unassembled WGS sequence"/>
</dbReference>
<feature type="region of interest" description="Disordered" evidence="13">
    <location>
        <begin position="385"/>
        <end position="405"/>
    </location>
</feature>
<dbReference type="SUPFAM" id="SSF52540">
    <property type="entry name" value="P-loop containing nucleoside triphosphate hydrolases"/>
    <property type="match status" value="1"/>
</dbReference>
<keyword evidence="8 12" id="KW-0067">ATP-binding</keyword>
<feature type="region of interest" description="Disordered" evidence="13">
    <location>
        <begin position="635"/>
        <end position="666"/>
    </location>
</feature>
<evidence type="ECO:0000313" key="15">
    <source>
        <dbReference type="EMBL" id="MFB2839488.1"/>
    </source>
</evidence>